<proteinExistence type="predicted"/>
<evidence type="ECO:0000313" key="1">
    <source>
        <dbReference type="EMBL" id="QEC61658.1"/>
    </source>
</evidence>
<evidence type="ECO:0000313" key="2">
    <source>
        <dbReference type="Proteomes" id="UP000321479"/>
    </source>
</evidence>
<keyword evidence="2" id="KW-1185">Reference proteome</keyword>
<dbReference type="AlphaFoldDB" id="A0A5B8US20"/>
<organism evidence="1 2">
    <name type="scientific">Mucilaginibacter ginsenosidivorans</name>
    <dbReference type="NCBI Taxonomy" id="398053"/>
    <lineage>
        <taxon>Bacteria</taxon>
        <taxon>Pseudomonadati</taxon>
        <taxon>Bacteroidota</taxon>
        <taxon>Sphingobacteriia</taxon>
        <taxon>Sphingobacteriales</taxon>
        <taxon>Sphingobacteriaceae</taxon>
        <taxon>Mucilaginibacter</taxon>
    </lineage>
</organism>
<protein>
    <submittedName>
        <fullName evidence="1">Uncharacterized protein</fullName>
    </submittedName>
</protein>
<gene>
    <name evidence="1" type="ORF">FRZ54_03355</name>
</gene>
<accession>A0A5B8US20</accession>
<dbReference type="RefSeq" id="WP_147030235.1">
    <property type="nucleotide sequence ID" value="NZ_CP042436.1"/>
</dbReference>
<dbReference type="KEGG" id="mgin:FRZ54_03355"/>
<sequence>MTLQNSTLKETTIIALLQDIKEKNFLGAPVENIDIAAAITFVTDKELVTRTEYGNFELSNKGLDLLFGAISWESLNGNNKH</sequence>
<name>A0A5B8US20_9SPHI</name>
<reference evidence="1 2" key="1">
    <citation type="journal article" date="2017" name="Curr. Microbiol.">
        <title>Mucilaginibacter ginsenosidivorans sp. nov., Isolated from Soil of Ginseng Field.</title>
        <authorList>
            <person name="Kim M.M."/>
            <person name="Siddiqi M.Z."/>
            <person name="Im W.T."/>
        </authorList>
    </citation>
    <scope>NUCLEOTIDE SEQUENCE [LARGE SCALE GENOMIC DNA]</scope>
    <source>
        <strain evidence="1 2">Gsoil 3017</strain>
    </source>
</reference>
<dbReference type="EMBL" id="CP042436">
    <property type="protein sequence ID" value="QEC61658.1"/>
    <property type="molecule type" value="Genomic_DNA"/>
</dbReference>
<dbReference type="Proteomes" id="UP000321479">
    <property type="component" value="Chromosome"/>
</dbReference>